<proteinExistence type="predicted"/>
<organism evidence="2 3">
    <name type="scientific">Brassica rapa subsp. trilocularis</name>
    <dbReference type="NCBI Taxonomy" id="1813537"/>
    <lineage>
        <taxon>Eukaryota</taxon>
        <taxon>Viridiplantae</taxon>
        <taxon>Streptophyta</taxon>
        <taxon>Embryophyta</taxon>
        <taxon>Tracheophyta</taxon>
        <taxon>Spermatophyta</taxon>
        <taxon>Magnoliopsida</taxon>
        <taxon>eudicotyledons</taxon>
        <taxon>Gunneridae</taxon>
        <taxon>Pentapetalae</taxon>
        <taxon>rosids</taxon>
        <taxon>malvids</taxon>
        <taxon>Brassicales</taxon>
        <taxon>Brassicaceae</taxon>
        <taxon>Brassiceae</taxon>
        <taxon>Brassica</taxon>
    </lineage>
</organism>
<evidence type="ECO:0008006" key="4">
    <source>
        <dbReference type="Google" id="ProtNLM"/>
    </source>
</evidence>
<protein>
    <recommendedName>
        <fullName evidence="4">RNase H type-1 domain-containing protein</fullName>
    </recommendedName>
</protein>
<evidence type="ECO:0000313" key="3">
    <source>
        <dbReference type="Proteomes" id="UP000823674"/>
    </source>
</evidence>
<name>A0ABQ7LMV8_BRACM</name>
<gene>
    <name evidence="2" type="primary">A08p002680.1_BraROA</name>
    <name evidence="2" type="ORF">IGI04_029418</name>
</gene>
<feature type="region of interest" description="Disordered" evidence="1">
    <location>
        <begin position="110"/>
        <end position="165"/>
    </location>
</feature>
<feature type="compositionally biased region" description="Basic residues" evidence="1">
    <location>
        <begin position="124"/>
        <end position="137"/>
    </location>
</feature>
<sequence length="375" mass="41250">MAMLYISHSDLTERLARIERVKQGIEENRVASSVHMTRITKELDKGKGHVFSYTELLEAQHCGTSAQLGCVPVGNRVDKSDDETESSSTKFPSQSAPLISVSSGFQLGPSSEGRVLGNVGASRSQRRRPSSWKRRNSGKGLTTGVSQPEPKSADQSLHPKRKARMMSREGFEDMVRLSWEGGSGDNSCTMEHIRRCRRSMMNAVVDLTLSVNDLIDRHTSSWNADLVRQLIAEVDVDLVLNTKIVQSRDDSLIWGLSKNGRYDSRSASLLAMEWASAAVVDLKLKNVVFEFSSLEAAGVFNNPLEFPALYGLCYEVFKNVYSLAKSGILLVPDTCNQAASAIANSVTRDQRLQSYIATGGPQWLSDLLSKEASLA</sequence>
<dbReference type="Proteomes" id="UP000823674">
    <property type="component" value="Chromosome A08"/>
</dbReference>
<accession>A0ABQ7LMV8</accession>
<comment type="caution">
    <text evidence="2">The sequence shown here is derived from an EMBL/GenBank/DDBJ whole genome shotgun (WGS) entry which is preliminary data.</text>
</comment>
<reference evidence="2 3" key="1">
    <citation type="submission" date="2021-03" db="EMBL/GenBank/DDBJ databases">
        <authorList>
            <person name="King G.J."/>
            <person name="Bancroft I."/>
            <person name="Baten A."/>
            <person name="Bloomfield J."/>
            <person name="Borpatragohain P."/>
            <person name="He Z."/>
            <person name="Irish N."/>
            <person name="Irwin J."/>
            <person name="Liu K."/>
            <person name="Mauleon R.P."/>
            <person name="Moore J."/>
            <person name="Morris R."/>
            <person name="Ostergaard L."/>
            <person name="Wang B."/>
            <person name="Wells R."/>
        </authorList>
    </citation>
    <scope>NUCLEOTIDE SEQUENCE [LARGE SCALE GENOMIC DNA]</scope>
    <source>
        <strain evidence="2">R-o-18</strain>
        <tissue evidence="2">Leaf</tissue>
    </source>
</reference>
<evidence type="ECO:0000313" key="2">
    <source>
        <dbReference type="EMBL" id="KAG5387877.1"/>
    </source>
</evidence>
<feature type="region of interest" description="Disordered" evidence="1">
    <location>
        <begin position="72"/>
        <end position="95"/>
    </location>
</feature>
<evidence type="ECO:0000256" key="1">
    <source>
        <dbReference type="SAM" id="MobiDB-lite"/>
    </source>
</evidence>
<keyword evidence="3" id="KW-1185">Reference proteome</keyword>
<dbReference type="EMBL" id="JADBGQ010000007">
    <property type="protein sequence ID" value="KAG5387877.1"/>
    <property type="molecule type" value="Genomic_DNA"/>
</dbReference>